<comment type="caution">
    <text evidence="3">The sequence shown here is derived from an EMBL/GenBank/DDBJ whole genome shotgun (WGS) entry which is preliminary data.</text>
</comment>
<evidence type="ECO:0000313" key="3">
    <source>
        <dbReference type="EMBL" id="MDP9863716.1"/>
    </source>
</evidence>
<name>A0ABT9R3B6_9ACTN</name>
<evidence type="ECO:0000256" key="1">
    <source>
        <dbReference type="SAM" id="Phobius"/>
    </source>
</evidence>
<dbReference type="InterPro" id="IPR017937">
    <property type="entry name" value="Thioredoxin_CS"/>
</dbReference>
<feature type="domain" description="Thioredoxin" evidence="2">
    <location>
        <begin position="47"/>
        <end position="176"/>
    </location>
</feature>
<dbReference type="InterPro" id="IPR036249">
    <property type="entry name" value="Thioredoxin-like_sf"/>
</dbReference>
<accession>A0ABT9R3B6</accession>
<feature type="transmembrane region" description="Helical" evidence="1">
    <location>
        <begin position="6"/>
        <end position="26"/>
    </location>
</feature>
<dbReference type="EMBL" id="JAUSRB010000002">
    <property type="protein sequence ID" value="MDP9863716.1"/>
    <property type="molecule type" value="Genomic_DNA"/>
</dbReference>
<dbReference type="PROSITE" id="PS00194">
    <property type="entry name" value="THIOREDOXIN_1"/>
    <property type="match status" value="1"/>
</dbReference>
<dbReference type="GO" id="GO:0016853">
    <property type="term" value="F:isomerase activity"/>
    <property type="evidence" value="ECO:0007669"/>
    <property type="project" value="UniProtKB-KW"/>
</dbReference>
<dbReference type="InterPro" id="IPR013766">
    <property type="entry name" value="Thioredoxin_domain"/>
</dbReference>
<proteinExistence type="predicted"/>
<sequence>MPYLVVAVVFVGALCAVNLLLTLAVIRRLREHSAQLANGRSTRPPLVASGTALPEFTASASDGTTVSQDFFTGPTLVGMFSTTCAACHERLPEFTAWAGQLGPGRALAVVTGDPEDAGVFTAALAPVAPVVVEPPDGPLARAFQVSFFPTFYLVDDRAVITAAADAPDRLPLAART</sequence>
<dbReference type="SUPFAM" id="SSF52833">
    <property type="entry name" value="Thioredoxin-like"/>
    <property type="match status" value="1"/>
</dbReference>
<dbReference type="RefSeq" id="WP_306860840.1">
    <property type="nucleotide sequence ID" value="NZ_JAUSRB010000002.1"/>
</dbReference>
<keyword evidence="1" id="KW-0812">Transmembrane</keyword>
<dbReference type="PROSITE" id="PS51352">
    <property type="entry name" value="THIOREDOXIN_2"/>
    <property type="match status" value="1"/>
</dbReference>
<keyword evidence="3" id="KW-0413">Isomerase</keyword>
<dbReference type="Proteomes" id="UP001230426">
    <property type="component" value="Unassembled WGS sequence"/>
</dbReference>
<dbReference type="Pfam" id="PF00578">
    <property type="entry name" value="AhpC-TSA"/>
    <property type="match status" value="1"/>
</dbReference>
<dbReference type="Gene3D" id="3.40.30.10">
    <property type="entry name" value="Glutaredoxin"/>
    <property type="match status" value="1"/>
</dbReference>
<dbReference type="InterPro" id="IPR000866">
    <property type="entry name" value="AhpC/TSA"/>
</dbReference>
<organism evidence="3 4">
    <name type="scientific">Streptosporangium brasiliense</name>
    <dbReference type="NCBI Taxonomy" id="47480"/>
    <lineage>
        <taxon>Bacteria</taxon>
        <taxon>Bacillati</taxon>
        <taxon>Actinomycetota</taxon>
        <taxon>Actinomycetes</taxon>
        <taxon>Streptosporangiales</taxon>
        <taxon>Streptosporangiaceae</taxon>
        <taxon>Streptosporangium</taxon>
    </lineage>
</organism>
<gene>
    <name evidence="3" type="ORF">J2S55_002982</name>
</gene>
<keyword evidence="1" id="KW-1133">Transmembrane helix</keyword>
<evidence type="ECO:0000313" key="4">
    <source>
        <dbReference type="Proteomes" id="UP001230426"/>
    </source>
</evidence>
<evidence type="ECO:0000259" key="2">
    <source>
        <dbReference type="PROSITE" id="PS51352"/>
    </source>
</evidence>
<keyword evidence="4" id="KW-1185">Reference proteome</keyword>
<reference evidence="3 4" key="1">
    <citation type="submission" date="2023-07" db="EMBL/GenBank/DDBJ databases">
        <title>Sequencing the genomes of 1000 actinobacteria strains.</title>
        <authorList>
            <person name="Klenk H.-P."/>
        </authorList>
    </citation>
    <scope>NUCLEOTIDE SEQUENCE [LARGE SCALE GENOMIC DNA]</scope>
    <source>
        <strain evidence="3 4">DSM 44109</strain>
    </source>
</reference>
<keyword evidence="1" id="KW-0472">Membrane</keyword>
<protein>
    <submittedName>
        <fullName evidence="3">Thiol-disulfide isomerase/thioredoxin</fullName>
    </submittedName>
</protein>